<evidence type="ECO:0000313" key="5">
    <source>
        <dbReference type="EMBL" id="GKH13485.1"/>
    </source>
</evidence>
<dbReference type="EMBL" id="QSOF01000003">
    <property type="protein sequence ID" value="RGI78383.1"/>
    <property type="molecule type" value="Genomic_DNA"/>
</dbReference>
<dbReference type="EMBL" id="NFHS01000006">
    <property type="protein sequence ID" value="OUN53878.1"/>
    <property type="molecule type" value="Genomic_DNA"/>
</dbReference>
<evidence type="ECO:0000313" key="37">
    <source>
        <dbReference type="Proteomes" id="UP000286114"/>
    </source>
</evidence>
<comment type="similarity">
    <text evidence="1">Belongs to the ROK (NagC/XylR) family.</text>
</comment>
<evidence type="ECO:0000313" key="24">
    <source>
        <dbReference type="EMBL" id="RHE59993.1"/>
    </source>
</evidence>
<evidence type="ECO:0000313" key="31">
    <source>
        <dbReference type="Proteomes" id="UP000283601"/>
    </source>
</evidence>
<dbReference type="Proteomes" id="UP000431575">
    <property type="component" value="Unassembled WGS sequence"/>
</dbReference>
<dbReference type="Proteomes" id="UP001055048">
    <property type="component" value="Unassembled WGS sequence"/>
</dbReference>
<evidence type="ECO:0000313" key="34">
    <source>
        <dbReference type="Proteomes" id="UP000284640"/>
    </source>
</evidence>
<dbReference type="SUPFAM" id="SSF53067">
    <property type="entry name" value="Actin-like ATPase domain"/>
    <property type="match status" value="1"/>
</dbReference>
<dbReference type="KEGG" id="bun:Bun01g_16930"/>
<dbReference type="EMBL" id="QRVP01000001">
    <property type="protein sequence ID" value="RGS57677.1"/>
    <property type="molecule type" value="Genomic_DNA"/>
</dbReference>
<evidence type="ECO:0000313" key="27">
    <source>
        <dbReference type="Proteomes" id="UP000196329"/>
    </source>
</evidence>
<reference evidence="13" key="10">
    <citation type="submission" date="2023-10" db="EMBL/GenBank/DDBJ databases">
        <title>Genome of Potential pathogenic bacteria in Crohn's disease.</title>
        <authorList>
            <person name="Rodriguez-Palacios A."/>
        </authorList>
    </citation>
    <scope>NUCLEOTIDE SEQUENCE</scope>
    <source>
        <strain evidence="13">CavFT-hAR50</strain>
    </source>
</reference>
<evidence type="ECO:0000313" key="2">
    <source>
        <dbReference type="EMBL" id="BBK87323.1"/>
    </source>
</evidence>
<evidence type="ECO:0000313" key="42">
    <source>
        <dbReference type="Proteomes" id="UP001196342"/>
    </source>
</evidence>
<evidence type="ECO:0000313" key="32">
    <source>
        <dbReference type="Proteomes" id="UP000283684"/>
    </source>
</evidence>
<evidence type="ECO:0000313" key="14">
    <source>
        <dbReference type="EMBL" id="OUN53878.1"/>
    </source>
</evidence>
<dbReference type="Proteomes" id="UP000260795">
    <property type="component" value="Unassembled WGS sequence"/>
</dbReference>
<evidence type="ECO:0000313" key="25">
    <source>
        <dbReference type="Proteomes" id="UP000095419"/>
    </source>
</evidence>
<keyword evidence="2" id="KW-0418">Kinase</keyword>
<dbReference type="Proteomes" id="UP000263754">
    <property type="component" value="Unassembled WGS sequence"/>
</dbReference>
<name>A0A174P0L5_BACUN</name>
<dbReference type="EMBL" id="WCUG01000002">
    <property type="protein sequence ID" value="KAB4172976.1"/>
    <property type="molecule type" value="Genomic_DNA"/>
</dbReference>
<evidence type="ECO:0000313" key="19">
    <source>
        <dbReference type="EMBL" id="RGU40868.1"/>
    </source>
</evidence>
<evidence type="ECO:0000313" key="3">
    <source>
        <dbReference type="EMBL" id="CUO71157.1"/>
    </source>
</evidence>
<dbReference type="Proteomes" id="UP000283601">
    <property type="component" value="Unassembled WGS sequence"/>
</dbReference>
<dbReference type="EMBL" id="CYZF01000006">
    <property type="protein sequence ID" value="CUO71157.1"/>
    <property type="molecule type" value="Genomic_DNA"/>
</dbReference>
<dbReference type="Proteomes" id="UP000285343">
    <property type="component" value="Unassembled WGS sequence"/>
</dbReference>
<evidence type="ECO:0000313" key="12">
    <source>
        <dbReference type="EMBL" id="MDC1879045.1"/>
    </source>
</evidence>
<dbReference type="Proteomes" id="UP000196329">
    <property type="component" value="Unassembled WGS sequence"/>
</dbReference>
<accession>A0A174P0L5</accession>
<dbReference type="Proteomes" id="UP000285283">
    <property type="component" value="Unassembled WGS sequence"/>
</dbReference>
<reference evidence="39 40" key="5">
    <citation type="journal article" date="2019" name="Nat. Med.">
        <title>A library of human gut bacterial isolates paired with longitudinal multiomics data enables mechanistic microbiome research.</title>
        <authorList>
            <person name="Poyet M."/>
            <person name="Groussin M."/>
            <person name="Gibbons S.M."/>
            <person name="Avila-Pacheco J."/>
            <person name="Jiang X."/>
            <person name="Kearney S.M."/>
            <person name="Perrotta A.R."/>
            <person name="Berdy B."/>
            <person name="Zhao S."/>
            <person name="Lieberman T.D."/>
            <person name="Swanson P.K."/>
            <person name="Smith M."/>
            <person name="Roesemann S."/>
            <person name="Alexander J.E."/>
            <person name="Rich S.A."/>
            <person name="Livny J."/>
            <person name="Vlamakis H."/>
            <person name="Clish C."/>
            <person name="Bullock K."/>
            <person name="Deik A."/>
            <person name="Scott J."/>
            <person name="Pierce K.A."/>
            <person name="Xavier R.J."/>
            <person name="Alm E.J."/>
        </authorList>
    </citation>
    <scope>NUCLEOTIDE SEQUENCE [LARGE SCALE GENOMIC DNA]</scope>
    <source>
        <strain evidence="6 40">BIOML-A27</strain>
        <strain evidence="8 41">BIOML-A3</strain>
        <strain evidence="7 39">BIOML-A6</strain>
    </source>
</reference>
<dbReference type="EMBL" id="QSRK01000003">
    <property type="protein sequence ID" value="RGL16721.1"/>
    <property type="molecule type" value="Genomic_DNA"/>
</dbReference>
<evidence type="ECO:0000313" key="35">
    <source>
        <dbReference type="Proteomes" id="UP000285283"/>
    </source>
</evidence>
<dbReference type="EMBL" id="WCTM01000008">
    <property type="protein sequence ID" value="KAB4240957.1"/>
    <property type="molecule type" value="Genomic_DNA"/>
</dbReference>
<organism evidence="3 25">
    <name type="scientific">Bacteroides uniformis</name>
    <dbReference type="NCBI Taxonomy" id="820"/>
    <lineage>
        <taxon>Bacteria</taxon>
        <taxon>Pseudomonadati</taxon>
        <taxon>Bacteroidota</taxon>
        <taxon>Bacteroidia</taxon>
        <taxon>Bacteroidales</taxon>
        <taxon>Bacteroidaceae</taxon>
        <taxon>Bacteroides</taxon>
    </lineage>
</organism>
<evidence type="ECO:0000313" key="7">
    <source>
        <dbReference type="EMBL" id="KAB4240957.1"/>
    </source>
</evidence>
<dbReference type="EMBL" id="WCTJ01000003">
    <property type="protein sequence ID" value="KAB4257959.1"/>
    <property type="molecule type" value="Genomic_DNA"/>
</dbReference>
<reference evidence="27" key="2">
    <citation type="submission" date="2017-04" db="EMBL/GenBank/DDBJ databases">
        <title>Function of individual gut microbiota members based on whole genome sequencing of pure cultures obtained from chicken caecum.</title>
        <authorList>
            <person name="Medvecky M."/>
            <person name="Cejkova D."/>
            <person name="Polansky O."/>
            <person name="Karasova D."/>
            <person name="Kubasova T."/>
            <person name="Cizek A."/>
            <person name="Rychlik I."/>
        </authorList>
    </citation>
    <scope>NUCLEOTIDE SEQUENCE [LARGE SCALE GENOMIC DNA]</scope>
    <source>
        <strain evidence="27">An67</strain>
    </source>
</reference>
<evidence type="ECO:0000313" key="38">
    <source>
        <dbReference type="Proteomes" id="UP000320533"/>
    </source>
</evidence>
<evidence type="ECO:0000313" key="21">
    <source>
        <dbReference type="EMBL" id="RGZ51469.1"/>
    </source>
</evidence>
<gene>
    <name evidence="3" type="primary">glcK_2</name>
    <name evidence="14" type="ORF">B5G17_13125</name>
    <name evidence="2" type="ORF">Bun01g_16930</name>
    <name evidence="5" type="ORF">CE91St12_16950</name>
    <name evidence="24" type="ORF">DW729_09660</name>
    <name evidence="23" type="ORF">DW758_04660</name>
    <name evidence="22" type="ORF">DW873_13445</name>
    <name evidence="21" type="ORF">DW988_01405</name>
    <name evidence="20" type="ORF">DWW14_11920</name>
    <name evidence="19" type="ORF">DWW83_01735</name>
    <name evidence="18" type="ORF">DWX87_01460</name>
    <name evidence="17" type="ORF">DXC80_02645</name>
    <name evidence="16" type="ORF">DXC91_05640</name>
    <name evidence="15" type="ORF">DXD90_03545</name>
    <name evidence="3" type="ORF">ERS417307_02247</name>
    <name evidence="4" type="ORF">ERS852510_02033</name>
    <name evidence="7" type="ORF">GAP41_14320</name>
    <name evidence="8" type="ORF">GAP48_02580</name>
    <name evidence="6" type="ORF">GAQ59_02290</name>
    <name evidence="9" type="ORF">JQN06_09635</name>
    <name evidence="10" type="ORF">POY73_10085</name>
    <name evidence="11" type="ORF">POZ22_01840</name>
    <name evidence="12" type="ORF">POZ24_03290</name>
    <name evidence="13" type="ORF">RVH16_19565</name>
</gene>
<reference evidence="2 38" key="6">
    <citation type="submission" date="2019-06" db="EMBL/GenBank/DDBJ databases">
        <title>Complete genome sequence of Bacteroides uniformis NBRC 113350.</title>
        <authorList>
            <person name="Miura T."/>
            <person name="Furukawa M."/>
            <person name="Shimamura M."/>
            <person name="Ohyama Y."/>
            <person name="Yamazoe A."/>
            <person name="Kawasaki H."/>
        </authorList>
    </citation>
    <scope>NUCLEOTIDE SEQUENCE [LARGE SCALE GENOMIC DNA]</scope>
    <source>
        <strain evidence="2 38">NBRC 113350</strain>
    </source>
</reference>
<dbReference type="Pfam" id="PF00480">
    <property type="entry name" value="ROK"/>
    <property type="match status" value="1"/>
</dbReference>
<evidence type="ECO:0000313" key="39">
    <source>
        <dbReference type="Proteomes" id="UP000431575"/>
    </source>
</evidence>
<dbReference type="InterPro" id="IPR000600">
    <property type="entry name" value="ROK"/>
</dbReference>
<evidence type="ECO:0000313" key="33">
    <source>
        <dbReference type="Proteomes" id="UP000284022"/>
    </source>
</evidence>
<dbReference type="Proteomes" id="UP000095766">
    <property type="component" value="Unassembled WGS sequence"/>
</dbReference>
<dbReference type="GO" id="GO:0004340">
    <property type="term" value="F:glucokinase activity"/>
    <property type="evidence" value="ECO:0007669"/>
    <property type="project" value="UniProtKB-EC"/>
</dbReference>
<dbReference type="Proteomes" id="UP000284022">
    <property type="component" value="Unassembled WGS sequence"/>
</dbReference>
<dbReference type="InterPro" id="IPR043129">
    <property type="entry name" value="ATPase_NBD"/>
</dbReference>
<dbReference type="Proteomes" id="UP000487989">
    <property type="component" value="Unassembled WGS sequence"/>
</dbReference>
<dbReference type="RefSeq" id="WP_005823650.1">
    <property type="nucleotide sequence ID" value="NZ_AP019724.1"/>
</dbReference>
<dbReference type="Proteomes" id="UP001196342">
    <property type="component" value="Unassembled WGS sequence"/>
</dbReference>
<reference evidence="10 43" key="9">
    <citation type="submission" date="2022-10" db="EMBL/GenBank/DDBJ databases">
        <title>Human gut microbiome strain richness.</title>
        <authorList>
            <person name="Chen-Liaw A."/>
        </authorList>
    </citation>
    <scope>NUCLEOTIDE SEQUENCE</scope>
    <source>
        <strain evidence="12">1001713st2_A4_1001713B170214_170313</strain>
        <strain evidence="11">BSD2780061687st1_G10_BSD2780061687b_171204</strain>
        <strain evidence="10 43">D53st1_B1_D53t1_180928</strain>
    </source>
</reference>
<evidence type="ECO:0000313" key="20">
    <source>
        <dbReference type="EMBL" id="RGV41347.1"/>
    </source>
</evidence>
<dbReference type="EMBL" id="QSEE01000001">
    <property type="protein sequence ID" value="RGZ51469.1"/>
    <property type="molecule type" value="Genomic_DNA"/>
</dbReference>
<reference evidence="14" key="3">
    <citation type="journal article" date="2018" name="BMC Genomics">
        <title>Whole genome sequencing and function prediction of 133 gut anaerobes isolated from chicken caecum in pure cultures.</title>
        <authorList>
            <person name="Medvecky M."/>
            <person name="Cejkova D."/>
            <person name="Polansky O."/>
            <person name="Karasova D."/>
            <person name="Kubasova T."/>
            <person name="Cizek A."/>
            <person name="Rychlik I."/>
        </authorList>
    </citation>
    <scope>NUCLEOTIDE SEQUENCE</scope>
    <source>
        <strain evidence="14">An67</strain>
    </source>
</reference>
<dbReference type="Proteomes" id="UP000284640">
    <property type="component" value="Unassembled WGS sequence"/>
</dbReference>
<evidence type="ECO:0000313" key="40">
    <source>
        <dbReference type="Proteomes" id="UP000433928"/>
    </source>
</evidence>
<evidence type="ECO:0000313" key="18">
    <source>
        <dbReference type="EMBL" id="RGS57677.1"/>
    </source>
</evidence>
<dbReference type="EMBL" id="JAQNSG010000003">
    <property type="protein sequence ID" value="MDC1879045.1"/>
    <property type="molecule type" value="Genomic_DNA"/>
</dbReference>
<dbReference type="EC" id="2.7.1.2" evidence="3"/>
<dbReference type="EMBL" id="JAQNSB010000002">
    <property type="protein sequence ID" value="MDC1853533.1"/>
    <property type="molecule type" value="Genomic_DNA"/>
</dbReference>
<evidence type="ECO:0000313" key="22">
    <source>
        <dbReference type="EMBL" id="RHB71444.1"/>
    </source>
</evidence>
<dbReference type="Proteomes" id="UP001214113">
    <property type="component" value="Unassembled WGS sequence"/>
</dbReference>
<dbReference type="EMBL" id="QSHA01000010">
    <property type="protein sequence ID" value="RHB71444.1"/>
    <property type="molecule type" value="Genomic_DNA"/>
</dbReference>
<evidence type="ECO:0000313" key="9">
    <source>
        <dbReference type="EMBL" id="MBT8726427.1"/>
    </source>
</evidence>
<evidence type="ECO:0000313" key="8">
    <source>
        <dbReference type="EMBL" id="KAB4257959.1"/>
    </source>
</evidence>
<evidence type="ECO:0000313" key="43">
    <source>
        <dbReference type="Proteomes" id="UP001215818"/>
    </source>
</evidence>
<keyword evidence="3" id="KW-0808">Transferase</keyword>
<reference evidence="25 26" key="1">
    <citation type="submission" date="2015-09" db="EMBL/GenBank/DDBJ databases">
        <authorList>
            <consortium name="Pathogen Informatics"/>
        </authorList>
    </citation>
    <scope>NUCLEOTIDE SEQUENCE [LARGE SCALE GENOMIC DNA]</scope>
    <source>
        <strain evidence="3 25">2789STDY5608791</strain>
        <strain evidence="4 26">2789STDY5834898</strain>
    </source>
</reference>
<evidence type="ECO:0000313" key="10">
    <source>
        <dbReference type="EMBL" id="MDC1794474.1"/>
    </source>
</evidence>
<evidence type="ECO:0000313" key="28">
    <source>
        <dbReference type="Proteomes" id="UP000260795"/>
    </source>
</evidence>
<dbReference type="Proteomes" id="UP000433928">
    <property type="component" value="Unassembled WGS sequence"/>
</dbReference>
<dbReference type="Proteomes" id="UP000283684">
    <property type="component" value="Unassembled WGS sequence"/>
</dbReference>
<dbReference type="EMBL" id="QSRB01000003">
    <property type="protein sequence ID" value="RGK87248.1"/>
    <property type="molecule type" value="Genomic_DNA"/>
</dbReference>
<dbReference type="EMBL" id="QSJZ01000002">
    <property type="protein sequence ID" value="RHE24755.1"/>
    <property type="molecule type" value="Genomic_DNA"/>
</dbReference>
<dbReference type="Gene3D" id="3.30.420.40">
    <property type="match status" value="2"/>
</dbReference>
<dbReference type="Proteomes" id="UP000286114">
    <property type="component" value="Unassembled WGS sequence"/>
</dbReference>
<dbReference type="PANTHER" id="PTHR18964">
    <property type="entry name" value="ROK (REPRESSOR, ORF, KINASE) FAMILY"/>
    <property type="match status" value="1"/>
</dbReference>
<evidence type="ECO:0000313" key="36">
    <source>
        <dbReference type="Proteomes" id="UP000285343"/>
    </source>
</evidence>
<dbReference type="EMBL" id="AP019724">
    <property type="protein sequence ID" value="BBK87323.1"/>
    <property type="molecule type" value="Genomic_DNA"/>
</dbReference>
<evidence type="ECO:0000313" key="17">
    <source>
        <dbReference type="EMBL" id="RGL16721.1"/>
    </source>
</evidence>
<evidence type="ECO:0000313" key="26">
    <source>
        <dbReference type="Proteomes" id="UP000095766"/>
    </source>
</evidence>
<evidence type="ECO:0000313" key="23">
    <source>
        <dbReference type="EMBL" id="RHE24755.1"/>
    </source>
</evidence>
<evidence type="ECO:0000313" key="11">
    <source>
        <dbReference type="EMBL" id="MDC1853533.1"/>
    </source>
</evidence>
<dbReference type="Proteomes" id="UP000260874">
    <property type="component" value="Unassembled WGS sequence"/>
</dbReference>
<dbReference type="PANTHER" id="PTHR18964:SF149">
    <property type="entry name" value="BIFUNCTIONAL UDP-N-ACETYLGLUCOSAMINE 2-EPIMERASE_N-ACETYLMANNOSAMINE KINASE"/>
    <property type="match status" value="1"/>
</dbReference>
<dbReference type="EMBL" id="QRXV01000002">
    <property type="protein sequence ID" value="RGU40868.1"/>
    <property type="molecule type" value="Genomic_DNA"/>
</dbReference>
<dbReference type="Proteomes" id="UP001215818">
    <property type="component" value="Unassembled WGS sequence"/>
</dbReference>
<dbReference type="Proteomes" id="UP000320533">
    <property type="component" value="Chromosome"/>
</dbReference>
<evidence type="ECO:0000313" key="41">
    <source>
        <dbReference type="Proteomes" id="UP000487989"/>
    </source>
</evidence>
<dbReference type="EMBL" id="JAWDEU010000002">
    <property type="protein sequence ID" value="MDU0246886.1"/>
    <property type="molecule type" value="Genomic_DNA"/>
</dbReference>
<dbReference type="EMBL" id="CZAO01000008">
    <property type="protein sequence ID" value="CUP65124.1"/>
    <property type="molecule type" value="Genomic_DNA"/>
</dbReference>
<keyword evidence="42" id="KW-1185">Reference proteome</keyword>
<dbReference type="EMBL" id="JAFBJK010000003">
    <property type="protein sequence ID" value="MBT8726427.1"/>
    <property type="molecule type" value="Genomic_DNA"/>
</dbReference>
<evidence type="ECO:0000313" key="4">
    <source>
        <dbReference type="EMBL" id="CUP65124.1"/>
    </source>
</evidence>
<dbReference type="EMBL" id="QRZC01000015">
    <property type="protein sequence ID" value="RGV41347.1"/>
    <property type="molecule type" value="Genomic_DNA"/>
</dbReference>
<protein>
    <submittedName>
        <fullName evidence="2">Glucokinase</fullName>
    </submittedName>
    <submittedName>
        <fullName evidence="6">ROK family protein</fullName>
    </submittedName>
    <submittedName>
        <fullName evidence="3">ROK family transcriptional repressor</fullName>
        <ecNumber evidence="3">2.7.1.2</ecNumber>
    </submittedName>
</protein>
<dbReference type="Proteomes" id="UP001181247">
    <property type="component" value="Unassembled WGS sequence"/>
</dbReference>
<evidence type="ECO:0000313" key="29">
    <source>
        <dbReference type="Proteomes" id="UP000260874"/>
    </source>
</evidence>
<dbReference type="Proteomes" id="UP000095419">
    <property type="component" value="Unassembled WGS sequence"/>
</dbReference>
<dbReference type="AlphaFoldDB" id="A0A174P0L5"/>
<dbReference type="EMBL" id="QSKL01000006">
    <property type="protein sequence ID" value="RHE59993.1"/>
    <property type="molecule type" value="Genomic_DNA"/>
</dbReference>
<dbReference type="GeneID" id="99751104"/>
<evidence type="ECO:0000313" key="13">
    <source>
        <dbReference type="EMBL" id="MDU0246886.1"/>
    </source>
</evidence>
<evidence type="ECO:0000313" key="15">
    <source>
        <dbReference type="EMBL" id="RGI78383.1"/>
    </source>
</evidence>
<dbReference type="Proteomes" id="UP001213309">
    <property type="component" value="Unassembled WGS sequence"/>
</dbReference>
<evidence type="ECO:0000313" key="6">
    <source>
        <dbReference type="EMBL" id="KAB4172976.1"/>
    </source>
</evidence>
<evidence type="ECO:0000256" key="1">
    <source>
        <dbReference type="ARBA" id="ARBA00006479"/>
    </source>
</evidence>
<evidence type="ECO:0000313" key="16">
    <source>
        <dbReference type="EMBL" id="RGK87248.1"/>
    </source>
</evidence>
<dbReference type="EMBL" id="JAQNRK010000008">
    <property type="protein sequence ID" value="MDC1794474.1"/>
    <property type="molecule type" value="Genomic_DNA"/>
</dbReference>
<sequence>MNMKYIIAVDLGGTITKVGLLRNGELVDYVKMPSRQDLDMTASLPEIENAIDFLLNSNGVKRLFGVGIAFPGLVNNKKSIIISTNEKYDDGVELDLDRWADEHWGAPFYIDNDARLAAIGEWQYGSGRGYDSVVMMTIGTGIGSGVIMNGEVMYGKHFQAGSLGGHFVVDYKGRLCSCGNKGCVEALSSSFFLHKIIKDHACLSPSFKMSSQNYDFKEIFQLAEQGNRDALLVRNECIEIWGAAVINFIHAYDPEVVILGGGIMNSHKVIVPYIEERVSKFAWTPSAKVSVVVSSLGDYAALYGLEYCLRKKIKDEVFC</sequence>
<dbReference type="EMBL" id="BQNL01000001">
    <property type="protein sequence ID" value="GKH13485.1"/>
    <property type="molecule type" value="Genomic_DNA"/>
</dbReference>
<reference evidence="5" key="8">
    <citation type="submission" date="2022-01" db="EMBL/GenBank/DDBJ databases">
        <title>Novel bile acid biosynthetic pathways are enriched in the microbiome of centenarians.</title>
        <authorList>
            <person name="Sato Y."/>
            <person name="Atarashi K."/>
            <person name="Plichta R.D."/>
            <person name="Arai Y."/>
            <person name="Sasajima S."/>
            <person name="Kearney M.S."/>
            <person name="Suda W."/>
            <person name="Takeshita K."/>
            <person name="Sasaki T."/>
            <person name="Okamoto S."/>
            <person name="Skelly N.A."/>
            <person name="Okamura Y."/>
            <person name="Vlamakis H."/>
            <person name="Li Y."/>
            <person name="Tanoue T."/>
            <person name="Takei H."/>
            <person name="Nittono H."/>
            <person name="Narushima S."/>
            <person name="Irie J."/>
            <person name="Itoh H."/>
            <person name="Moriya K."/>
            <person name="Sugiura Y."/>
            <person name="Suematsu M."/>
            <person name="Moritoki N."/>
            <person name="Shibata S."/>
            <person name="Littman R.D."/>
            <person name="Fischbach A.M."/>
            <person name="Uwamino Y."/>
            <person name="Inoue T."/>
            <person name="Honda A."/>
            <person name="Hattori M."/>
            <person name="Murai T."/>
            <person name="Xavier J.R."/>
            <person name="Hirose N."/>
            <person name="Honda K."/>
        </authorList>
    </citation>
    <scope>NUCLEOTIDE SEQUENCE</scope>
    <source>
        <strain evidence="5">CE91-St12</strain>
    </source>
</reference>
<evidence type="ECO:0000313" key="30">
    <source>
        <dbReference type="Proteomes" id="UP000263754"/>
    </source>
</evidence>
<reference evidence="28 29" key="4">
    <citation type="submission" date="2018-08" db="EMBL/GenBank/DDBJ databases">
        <title>A genome reference for cultivated species of the human gut microbiota.</title>
        <authorList>
            <person name="Zou Y."/>
            <person name="Xue W."/>
            <person name="Luo G."/>
        </authorList>
    </citation>
    <scope>NUCLEOTIDE SEQUENCE [LARGE SCALE GENOMIC DNA]</scope>
    <source>
        <strain evidence="20 36">AF14-42</strain>
        <strain evidence="19 33">AF17-20</strain>
        <strain evidence="18 35">AF21-53</strain>
        <strain evidence="24 34">AM27-46</strain>
        <strain evidence="23 31">AM29-12AC</strain>
        <strain evidence="22 37">AM39-1</strain>
        <strain evidence="21 32">AM50-4</strain>
        <strain evidence="17 28">TF08-13</strain>
        <strain evidence="16 29">TF09-22</strain>
        <strain evidence="15 30">TM10-17</strain>
    </source>
</reference>
<proteinExistence type="inferred from homology"/>
<reference evidence="9 42" key="7">
    <citation type="submission" date="2020-12" db="EMBL/GenBank/DDBJ databases">
        <title>Microorganisms.</title>
        <authorList>
            <person name="Matos J."/>
            <person name="Faleiro L."/>
            <person name="Duarte I."/>
        </authorList>
    </citation>
    <scope>NUCLEOTIDE SEQUENCE [LARGE SCALE GENOMIC DNA]</scope>
    <source>
        <strain evidence="9 42">PtFD3Pch2</strain>
    </source>
</reference>